<reference evidence="1 2" key="1">
    <citation type="submission" date="2020-08" db="EMBL/GenBank/DDBJ databases">
        <title>Genomic Encyclopedia of Type Strains, Phase IV (KMG-V): Genome sequencing to study the core and pangenomes of soil and plant-associated prokaryotes.</title>
        <authorList>
            <person name="Whitman W."/>
        </authorList>
    </citation>
    <scope>NUCLEOTIDE SEQUENCE [LARGE SCALE GENOMIC DNA]</scope>
    <source>
        <strain evidence="1 2">M8UP14</strain>
    </source>
</reference>
<organism evidence="1 2">
    <name type="scientific">Granulicella aggregans</name>
    <dbReference type="NCBI Taxonomy" id="474949"/>
    <lineage>
        <taxon>Bacteria</taxon>
        <taxon>Pseudomonadati</taxon>
        <taxon>Acidobacteriota</taxon>
        <taxon>Terriglobia</taxon>
        <taxon>Terriglobales</taxon>
        <taxon>Acidobacteriaceae</taxon>
        <taxon>Granulicella</taxon>
    </lineage>
</organism>
<dbReference type="RefSeq" id="WP_184222381.1">
    <property type="nucleotide sequence ID" value="NZ_JACHIP010000010.1"/>
</dbReference>
<dbReference type="Proteomes" id="UP000540989">
    <property type="component" value="Unassembled WGS sequence"/>
</dbReference>
<comment type="caution">
    <text evidence="1">The sequence shown here is derived from an EMBL/GenBank/DDBJ whole genome shotgun (WGS) entry which is preliminary data.</text>
</comment>
<dbReference type="AlphaFoldDB" id="A0A7W8E7G3"/>
<sequence>MRVKLNKGRRGIALDKLERFVADMRKFLAQVGDDLQIPDPRKWVGVDFENSSLAFTNESENAVSQDKSANFNSSILALGRSEYPPFIQEATANQFFNITSVFVGGETADLAVFDESDNPIWFEISNKTGVLARKHQILPFRHTQGAVQGTIHNIFVEAERPYFTLRELSSQKLVKCFFKEDDYAAVVESLKNKGQILHVRGVVTTETSKRDIDHITVSRIVPSEPYSFADVKSFLGNHWRQ</sequence>
<proteinExistence type="predicted"/>
<evidence type="ECO:0000313" key="1">
    <source>
        <dbReference type="EMBL" id="MBB5060230.1"/>
    </source>
</evidence>
<name>A0A7W8E7G3_9BACT</name>
<protein>
    <submittedName>
        <fullName evidence="1">Uncharacterized protein</fullName>
    </submittedName>
</protein>
<gene>
    <name evidence="1" type="ORF">HDF16_004966</name>
</gene>
<dbReference type="EMBL" id="JACHIP010000010">
    <property type="protein sequence ID" value="MBB5060230.1"/>
    <property type="molecule type" value="Genomic_DNA"/>
</dbReference>
<accession>A0A7W8E7G3</accession>
<keyword evidence="2" id="KW-1185">Reference proteome</keyword>
<evidence type="ECO:0000313" key="2">
    <source>
        <dbReference type="Proteomes" id="UP000540989"/>
    </source>
</evidence>